<gene>
    <name evidence="2" type="ORF">NLI96_g686</name>
</gene>
<evidence type="ECO:0000313" key="3">
    <source>
        <dbReference type="Proteomes" id="UP001212997"/>
    </source>
</evidence>
<comment type="caution">
    <text evidence="2">The sequence shown here is derived from an EMBL/GenBank/DDBJ whole genome shotgun (WGS) entry which is preliminary data.</text>
</comment>
<dbReference type="AlphaFoldDB" id="A0AAD5YI86"/>
<name>A0AAD5YI86_9APHY</name>
<feature type="compositionally biased region" description="Basic and acidic residues" evidence="1">
    <location>
        <begin position="55"/>
        <end position="66"/>
    </location>
</feature>
<protein>
    <submittedName>
        <fullName evidence="2">Uncharacterized protein</fullName>
    </submittedName>
</protein>
<sequence length="87" mass="9748">MVNQKASLSSRQLRENMSGVAGTWDSLTTPLQAGGSRNPKLKDGAGYKIWVQGTEGHERRGDRHNSPDLLFSRDLQQLRRERKGSVK</sequence>
<keyword evidence="3" id="KW-1185">Reference proteome</keyword>
<proteinExistence type="predicted"/>
<accession>A0AAD5YI86</accession>
<evidence type="ECO:0000313" key="2">
    <source>
        <dbReference type="EMBL" id="KAJ3491433.1"/>
    </source>
</evidence>
<evidence type="ECO:0000256" key="1">
    <source>
        <dbReference type="SAM" id="MobiDB-lite"/>
    </source>
</evidence>
<dbReference type="EMBL" id="JANAWD010000012">
    <property type="protein sequence ID" value="KAJ3491433.1"/>
    <property type="molecule type" value="Genomic_DNA"/>
</dbReference>
<feature type="region of interest" description="Disordered" evidence="1">
    <location>
        <begin position="21"/>
        <end position="87"/>
    </location>
</feature>
<dbReference type="Proteomes" id="UP001212997">
    <property type="component" value="Unassembled WGS sequence"/>
</dbReference>
<organism evidence="2 3">
    <name type="scientific">Meripilus lineatus</name>
    <dbReference type="NCBI Taxonomy" id="2056292"/>
    <lineage>
        <taxon>Eukaryota</taxon>
        <taxon>Fungi</taxon>
        <taxon>Dikarya</taxon>
        <taxon>Basidiomycota</taxon>
        <taxon>Agaricomycotina</taxon>
        <taxon>Agaricomycetes</taxon>
        <taxon>Polyporales</taxon>
        <taxon>Meripilaceae</taxon>
        <taxon>Meripilus</taxon>
    </lineage>
</organism>
<reference evidence="2" key="1">
    <citation type="submission" date="2022-07" db="EMBL/GenBank/DDBJ databases">
        <title>Genome Sequence of Physisporinus lineatus.</title>
        <authorList>
            <person name="Buettner E."/>
        </authorList>
    </citation>
    <scope>NUCLEOTIDE SEQUENCE</scope>
    <source>
        <strain evidence="2">VT162</strain>
    </source>
</reference>